<comment type="similarity">
    <text evidence="1">Belongs to the short-chain dehydrogenases/reductases (SDR) family.</text>
</comment>
<proteinExistence type="inferred from homology"/>
<dbReference type="PANTHER" id="PTHR43618">
    <property type="entry name" value="7-ALPHA-HYDROXYSTEROID DEHYDROGENASE"/>
    <property type="match status" value="1"/>
</dbReference>
<dbReference type="EMBL" id="ADFQ01000085">
    <property type="protein sequence ID" value="EFN90756.1"/>
    <property type="molecule type" value="Genomic_DNA"/>
</dbReference>
<dbReference type="AlphaFoldDB" id="E1GX47"/>
<dbReference type="InterPro" id="IPR002347">
    <property type="entry name" value="SDR_fam"/>
</dbReference>
<dbReference type="CDD" id="cd05233">
    <property type="entry name" value="SDR_c"/>
    <property type="match status" value="1"/>
</dbReference>
<dbReference type="GO" id="GO:0016491">
    <property type="term" value="F:oxidoreductase activity"/>
    <property type="evidence" value="ECO:0007669"/>
    <property type="project" value="UniProtKB-KW"/>
</dbReference>
<protein>
    <submittedName>
        <fullName evidence="4">Putative 3-oxoacyl-[acyl-carrier-protein] reductase</fullName>
    </submittedName>
</protein>
<dbReference type="InterPro" id="IPR036291">
    <property type="entry name" value="NAD(P)-bd_dom_sf"/>
</dbReference>
<dbReference type="PANTHER" id="PTHR43618:SF2">
    <property type="entry name" value="CHAIN DEHYDROGENASE, PUTATIVE (AFU_ORTHOLOGUE AFUA_6G06930)-RELATED"/>
    <property type="match status" value="1"/>
</dbReference>
<gene>
    <name evidence="4" type="ORF">HMPREF9018_1961</name>
</gene>
<evidence type="ECO:0000256" key="1">
    <source>
        <dbReference type="ARBA" id="ARBA00006484"/>
    </source>
</evidence>
<dbReference type="PRINTS" id="PR00080">
    <property type="entry name" value="SDRFAMILY"/>
</dbReference>
<dbReference type="eggNOG" id="COG1028">
    <property type="taxonomic scope" value="Bacteria"/>
</dbReference>
<reference evidence="4 5" key="1">
    <citation type="submission" date="2010-09" db="EMBL/GenBank/DDBJ databases">
        <authorList>
            <person name="Harkins D.M."/>
            <person name="Madupu R."/>
            <person name="Durkin A.S."/>
            <person name="Torralba M."/>
            <person name="Methe B."/>
            <person name="Sutton G.G."/>
            <person name="Nelson K.E."/>
        </authorList>
    </citation>
    <scope>NUCLEOTIDE SEQUENCE [LARGE SCALE GENOMIC DNA]</scope>
    <source>
        <strain evidence="4 5">CRIS 21A-A</strain>
    </source>
</reference>
<dbReference type="SUPFAM" id="SSF51735">
    <property type="entry name" value="NAD(P)-binding Rossmann-fold domains"/>
    <property type="match status" value="1"/>
</dbReference>
<dbReference type="PRINTS" id="PR00081">
    <property type="entry name" value="GDHRDH"/>
</dbReference>
<evidence type="ECO:0000313" key="4">
    <source>
        <dbReference type="EMBL" id="EFN90756.1"/>
    </source>
</evidence>
<keyword evidence="2" id="KW-0521">NADP</keyword>
<dbReference type="Proteomes" id="UP000016016">
    <property type="component" value="Unassembled WGS sequence"/>
</dbReference>
<dbReference type="Gene3D" id="3.40.50.720">
    <property type="entry name" value="NAD(P)-binding Rossmann-like Domain"/>
    <property type="match status" value="1"/>
</dbReference>
<dbReference type="Pfam" id="PF13561">
    <property type="entry name" value="adh_short_C2"/>
    <property type="match status" value="1"/>
</dbReference>
<comment type="caution">
    <text evidence="4">The sequence shown here is derived from an EMBL/GenBank/DDBJ whole genome shotgun (WGS) entry which is preliminary data.</text>
</comment>
<dbReference type="RefSeq" id="WP_008450165.1">
    <property type="nucleotide sequence ID" value="NZ_ADFQ01000085.1"/>
</dbReference>
<accession>E1GX47</accession>
<keyword evidence="3" id="KW-0560">Oxidoreductase</keyword>
<organism evidence="4 5">
    <name type="scientific">Prevotella amnii CRIS 21A-A</name>
    <dbReference type="NCBI Taxonomy" id="679191"/>
    <lineage>
        <taxon>Bacteria</taxon>
        <taxon>Pseudomonadati</taxon>
        <taxon>Bacteroidota</taxon>
        <taxon>Bacteroidia</taxon>
        <taxon>Bacteroidales</taxon>
        <taxon>Prevotellaceae</taxon>
        <taxon>Prevotella</taxon>
    </lineage>
</organism>
<sequence length="274" mass="29987">MISQLLNKIRVFLQYMYTDGHITKLTLSQINYPKILEDKKIIITGGSDGIGLCMAKKCIECGAKVVITGRSIDKLKKASLFIGSENLFTYQWDVLDFDKEESSILECANMLGGIDALVNNAAFVKFNSNPADDYDMMLDTNLKSVYFICKKFIEIIERLNGFGGGKVLNISSVNSFEAGDHPYFLAKAALNTLTRGLAKYNINKNIIVNGIAPGICNASVNKVDIEKNAYEGSHKNHRITIPEEVAELAVFLLSDAANGIVGQIIGVDGGRSCN</sequence>
<evidence type="ECO:0000256" key="3">
    <source>
        <dbReference type="ARBA" id="ARBA00023002"/>
    </source>
</evidence>
<evidence type="ECO:0000313" key="5">
    <source>
        <dbReference type="Proteomes" id="UP000016016"/>
    </source>
</evidence>
<name>E1GX47_9BACT</name>
<dbReference type="InterPro" id="IPR052178">
    <property type="entry name" value="Sec_Metab_Biosynth_SDR"/>
</dbReference>
<evidence type="ECO:0000256" key="2">
    <source>
        <dbReference type="ARBA" id="ARBA00022857"/>
    </source>
</evidence>